<dbReference type="InterPro" id="IPR003679">
    <property type="entry name" value="Amioglycoside_AcTrfase"/>
</dbReference>
<evidence type="ECO:0000256" key="1">
    <source>
        <dbReference type="ARBA" id="ARBA00006383"/>
    </source>
</evidence>
<protein>
    <recommendedName>
        <fullName evidence="2 5">Aminoglycoside N(3)-acetyltransferase</fullName>
        <ecNumber evidence="5">2.3.1.-</ecNumber>
    </recommendedName>
</protein>
<gene>
    <name evidence="6" type="ORF">AS026_26680</name>
</gene>
<reference evidence="6 7" key="1">
    <citation type="submission" date="2015-11" db="EMBL/GenBank/DDBJ databases">
        <title>Draft Genome Sequence of the Strain BR 10423 (Rhizobium sp.) isolated from nodules of Mimosa pudica.</title>
        <authorList>
            <person name="Barauna A.C."/>
            <person name="Zilli J.E."/>
            <person name="Simoes-Araujo J.L."/>
            <person name="Reis V.M."/>
            <person name="James E.K."/>
            <person name="Reis F.B.Jr."/>
            <person name="Rouws L.F."/>
            <person name="Passos S.R."/>
            <person name="Gois S.R."/>
        </authorList>
    </citation>
    <scope>NUCLEOTIDE SEQUENCE [LARGE SCALE GENOMIC DNA]</scope>
    <source>
        <strain evidence="6 7">BR10423</strain>
    </source>
</reference>
<evidence type="ECO:0000313" key="7">
    <source>
        <dbReference type="Proteomes" id="UP000068164"/>
    </source>
</evidence>
<dbReference type="OrthoDB" id="7330654at2"/>
<name>A0A120FDV6_9HYPH</name>
<comment type="similarity">
    <text evidence="1 5">Belongs to the antibiotic N-acetyltransferase family.</text>
</comment>
<evidence type="ECO:0000313" key="6">
    <source>
        <dbReference type="EMBL" id="KWV40249.1"/>
    </source>
</evidence>
<dbReference type="PANTHER" id="PTHR11104">
    <property type="entry name" value="AMINOGLYCOSIDE N3-ACETYLTRANSFERASE"/>
    <property type="match status" value="1"/>
</dbReference>
<dbReference type="EC" id="2.3.1.-" evidence="5"/>
<dbReference type="InterPro" id="IPR028345">
    <property type="entry name" value="Antibiotic_NAT-like"/>
</dbReference>
<keyword evidence="5" id="KW-0046">Antibiotic resistance</keyword>
<sequence>MITKGDIVEALRSAGLTAGMTVFSHANIAFFGPVAGAANMSELIDIMLAAFESVLGPDGTLVLPVFTYSFSSDKQDGIFDLQNSVSTTSGLGNWLVANGMGCRSADPMLSVVALGGSADRLTRDIDPICFGPRSIWARLHEADATICNLNLDSGSTYLHWVERELGVAYRSDIPMMGTIIDHGRPRAAKIVYSGRSLADPNAVPKFEHYHNASVAAGLSKIVPLGRGQIVAQSCRKARDFLGELLESNPYILTARHEKPVV</sequence>
<proteinExistence type="inferred from homology"/>
<keyword evidence="7" id="KW-1185">Reference proteome</keyword>
<accession>A0A120FDV6</accession>
<dbReference type="AlphaFoldDB" id="A0A120FDV6"/>
<organism evidence="6 7">
    <name type="scientific">Rhizobium altiplani</name>
    <dbReference type="NCBI Taxonomy" id="1864509"/>
    <lineage>
        <taxon>Bacteria</taxon>
        <taxon>Pseudomonadati</taxon>
        <taxon>Pseudomonadota</taxon>
        <taxon>Alphaproteobacteria</taxon>
        <taxon>Hyphomicrobiales</taxon>
        <taxon>Rhizobiaceae</taxon>
        <taxon>Rhizobium/Agrobacterium group</taxon>
        <taxon>Rhizobium</taxon>
    </lineage>
</organism>
<dbReference type="Proteomes" id="UP000068164">
    <property type="component" value="Unassembled WGS sequence"/>
</dbReference>
<dbReference type="GO" id="GO:0046353">
    <property type="term" value="F:aminoglycoside 3-N-acetyltransferase activity"/>
    <property type="evidence" value="ECO:0007669"/>
    <property type="project" value="UniProtKB-EC"/>
</dbReference>
<dbReference type="Pfam" id="PF02522">
    <property type="entry name" value="Antibiotic_NAT"/>
    <property type="match status" value="1"/>
</dbReference>
<keyword evidence="4 5" id="KW-0012">Acyltransferase</keyword>
<dbReference type="SUPFAM" id="SSF110710">
    <property type="entry name" value="TTHA0583/YokD-like"/>
    <property type="match status" value="1"/>
</dbReference>
<evidence type="ECO:0000256" key="2">
    <source>
        <dbReference type="ARBA" id="ARBA00012882"/>
    </source>
</evidence>
<evidence type="ECO:0000256" key="3">
    <source>
        <dbReference type="ARBA" id="ARBA00022679"/>
    </source>
</evidence>
<comment type="catalytic activity">
    <reaction evidence="5">
        <text>a 2-deoxystreptamine antibiotic + acetyl-CoA = an N(3)-acetyl-2-deoxystreptamine antibiotic + CoA + H(+)</text>
        <dbReference type="Rhea" id="RHEA:12665"/>
        <dbReference type="ChEBI" id="CHEBI:15378"/>
        <dbReference type="ChEBI" id="CHEBI:57287"/>
        <dbReference type="ChEBI" id="CHEBI:57288"/>
        <dbReference type="ChEBI" id="CHEBI:57921"/>
        <dbReference type="ChEBI" id="CHEBI:77452"/>
        <dbReference type="EC" id="2.3.1.81"/>
    </reaction>
</comment>
<dbReference type="GO" id="GO:0046677">
    <property type="term" value="P:response to antibiotic"/>
    <property type="evidence" value="ECO:0007669"/>
    <property type="project" value="UniProtKB-KW"/>
</dbReference>
<dbReference type="PANTHER" id="PTHR11104:SF0">
    <property type="entry name" value="SPBETA PROPHAGE-DERIVED AMINOGLYCOSIDE N(3')-ACETYLTRANSFERASE-LIKE PROTEIN YOKD"/>
    <property type="match status" value="1"/>
</dbReference>
<evidence type="ECO:0000256" key="5">
    <source>
        <dbReference type="RuleBase" id="RU365031"/>
    </source>
</evidence>
<keyword evidence="3 5" id="KW-0808">Transferase</keyword>
<evidence type="ECO:0000256" key="4">
    <source>
        <dbReference type="ARBA" id="ARBA00023315"/>
    </source>
</evidence>
<comment type="caution">
    <text evidence="6">The sequence shown here is derived from an EMBL/GenBank/DDBJ whole genome shotgun (WGS) entry which is preliminary data.</text>
</comment>
<dbReference type="EMBL" id="LNCD01000150">
    <property type="protein sequence ID" value="KWV40249.1"/>
    <property type="molecule type" value="Genomic_DNA"/>
</dbReference>
<dbReference type="RefSeq" id="WP_062376418.1">
    <property type="nucleotide sequence ID" value="NZ_LNCD01000150.1"/>
</dbReference>